<organism evidence="1 2">
    <name type="scientific">Pseudomonas savastanoi</name>
    <name type="common">Pseudomonas syringae pv. savastanoi</name>
    <dbReference type="NCBI Taxonomy" id="29438"/>
    <lineage>
        <taxon>Bacteria</taxon>
        <taxon>Pseudomonadati</taxon>
        <taxon>Pseudomonadota</taxon>
        <taxon>Gammaproteobacteria</taxon>
        <taxon>Pseudomonadales</taxon>
        <taxon>Pseudomonadaceae</taxon>
        <taxon>Pseudomonas</taxon>
    </lineage>
</organism>
<gene>
    <name evidence="1" type="ORF">ALP70_03360</name>
</gene>
<accession>A0A3M5AWQ3</accession>
<proteinExistence type="predicted"/>
<reference evidence="1 2" key="1">
    <citation type="submission" date="2018-08" db="EMBL/GenBank/DDBJ databases">
        <title>Recombination of ecologically and evolutionarily significant loci maintains genetic cohesion in the Pseudomonas syringae species complex.</title>
        <authorList>
            <person name="Dillon M."/>
            <person name="Thakur S."/>
            <person name="Almeida R.N.D."/>
            <person name="Weir B.S."/>
            <person name="Guttman D.S."/>
        </authorList>
    </citation>
    <scope>NUCLEOTIDE SEQUENCE [LARGE SCALE GENOMIC DNA]</scope>
    <source>
        <strain evidence="1 2">ICMP 13685</strain>
    </source>
</reference>
<sequence length="214" mass="24397">MEAEQLIAHDSYFGYTDEPLHLCFERLTLRHDSVKVVLDKLPYLKSSVTGQVFFTAPAVHIIETEVAYAKSQGKEKTTINQLGKFNRRKLPISGGTNFKYSLVEHFFIPGLIRSIPSDGYLTPVYFNQDVLIKFEHSESCNLLRSTPTSGLITTKDNVQVPYGINLSGSVVMWLGDIINLSEKEHLYLYSENIDPQYDLHSDFYRNQILGEWLG</sequence>
<evidence type="ECO:0000313" key="2">
    <source>
        <dbReference type="Proteomes" id="UP000269801"/>
    </source>
</evidence>
<dbReference type="EMBL" id="RBSL01000579">
    <property type="protein sequence ID" value="RMS17630.1"/>
    <property type="molecule type" value="Genomic_DNA"/>
</dbReference>
<name>A0A3M5AWQ3_PSESS</name>
<evidence type="ECO:0000313" key="1">
    <source>
        <dbReference type="EMBL" id="RMS17630.1"/>
    </source>
</evidence>
<protein>
    <submittedName>
        <fullName evidence="1">Uncharacterized protein</fullName>
    </submittedName>
</protein>
<dbReference type="Proteomes" id="UP000269801">
    <property type="component" value="Unassembled WGS sequence"/>
</dbReference>
<dbReference type="AlphaFoldDB" id="A0A3M5AWQ3"/>
<comment type="caution">
    <text evidence="1">The sequence shown here is derived from an EMBL/GenBank/DDBJ whole genome shotgun (WGS) entry which is preliminary data.</text>
</comment>